<evidence type="ECO:0000256" key="5">
    <source>
        <dbReference type="ARBA" id="ARBA00022679"/>
    </source>
</evidence>
<comment type="subcellular location">
    <subcellularLocation>
        <location evidence="2">Cytoplasm</location>
    </subcellularLocation>
    <subcellularLocation>
        <location evidence="1">Membrane</location>
    </subcellularLocation>
</comment>
<gene>
    <name evidence="13" type="ORF">Anas_07394</name>
</gene>
<dbReference type="InterPro" id="IPR057764">
    <property type="entry name" value="Ubiquitin_PRKD1-3_N"/>
</dbReference>
<proteinExistence type="predicted"/>
<keyword evidence="4" id="KW-0723">Serine/threonine-protein kinase</keyword>
<dbReference type="Pfam" id="PF00130">
    <property type="entry name" value="C1_1"/>
    <property type="match status" value="1"/>
</dbReference>
<evidence type="ECO:0000256" key="10">
    <source>
        <dbReference type="ARBA" id="ARBA00022833"/>
    </source>
</evidence>
<dbReference type="Gene3D" id="3.30.60.20">
    <property type="match status" value="1"/>
</dbReference>
<dbReference type="GO" id="GO:0004674">
    <property type="term" value="F:protein serine/threonine kinase activity"/>
    <property type="evidence" value="ECO:0007669"/>
    <property type="project" value="UniProtKB-KW"/>
</dbReference>
<protein>
    <recommendedName>
        <fullName evidence="12">Phorbol-ester/DAG-type domain-containing protein</fullName>
    </recommendedName>
</protein>
<dbReference type="GO" id="GO:0005829">
    <property type="term" value="C:cytosol"/>
    <property type="evidence" value="ECO:0007669"/>
    <property type="project" value="TreeGrafter"/>
</dbReference>
<evidence type="ECO:0000313" key="14">
    <source>
        <dbReference type="Proteomes" id="UP000326759"/>
    </source>
</evidence>
<organism evidence="13 14">
    <name type="scientific">Armadillidium nasatum</name>
    <dbReference type="NCBI Taxonomy" id="96803"/>
    <lineage>
        <taxon>Eukaryota</taxon>
        <taxon>Metazoa</taxon>
        <taxon>Ecdysozoa</taxon>
        <taxon>Arthropoda</taxon>
        <taxon>Crustacea</taxon>
        <taxon>Multicrustacea</taxon>
        <taxon>Malacostraca</taxon>
        <taxon>Eumalacostraca</taxon>
        <taxon>Peracarida</taxon>
        <taxon>Isopoda</taxon>
        <taxon>Oniscidea</taxon>
        <taxon>Crinocheta</taxon>
        <taxon>Armadillidiidae</taxon>
        <taxon>Armadillidium</taxon>
    </lineage>
</organism>
<keyword evidence="7" id="KW-0677">Repeat</keyword>
<dbReference type="InterPro" id="IPR046349">
    <property type="entry name" value="C1-like_sf"/>
</dbReference>
<reference evidence="13 14" key="1">
    <citation type="journal article" date="2019" name="PLoS Biol.">
        <title>Sex chromosomes control vertical transmission of feminizing Wolbachia symbionts in an isopod.</title>
        <authorList>
            <person name="Becking T."/>
            <person name="Chebbi M.A."/>
            <person name="Giraud I."/>
            <person name="Moumen B."/>
            <person name="Laverre T."/>
            <person name="Caubet Y."/>
            <person name="Peccoud J."/>
            <person name="Gilbert C."/>
            <person name="Cordaux R."/>
        </authorList>
    </citation>
    <scope>NUCLEOTIDE SEQUENCE [LARGE SCALE GENOMIC DNA]</scope>
    <source>
        <strain evidence="13">ANa2</strain>
        <tissue evidence="13">Whole body excluding digestive tract and cuticle</tissue>
    </source>
</reference>
<dbReference type="AlphaFoldDB" id="A0A5N5SHJ0"/>
<dbReference type="PANTHER" id="PTHR22968:SF24">
    <property type="entry name" value="SERINE_THREONINE-PROTEIN KINASE"/>
    <property type="match status" value="1"/>
</dbReference>
<keyword evidence="5" id="KW-0808">Transferase</keyword>
<evidence type="ECO:0000256" key="8">
    <source>
        <dbReference type="ARBA" id="ARBA00022771"/>
    </source>
</evidence>
<keyword evidence="8" id="KW-0863">Zinc-finger</keyword>
<dbReference type="EMBL" id="SEYY01025021">
    <property type="protein sequence ID" value="KAB7493724.1"/>
    <property type="molecule type" value="Genomic_DNA"/>
</dbReference>
<dbReference type="GO" id="GO:0035556">
    <property type="term" value="P:intracellular signal transduction"/>
    <property type="evidence" value="ECO:0007669"/>
    <property type="project" value="TreeGrafter"/>
</dbReference>
<evidence type="ECO:0000256" key="9">
    <source>
        <dbReference type="ARBA" id="ARBA00022777"/>
    </source>
</evidence>
<keyword evidence="9" id="KW-0418">Kinase</keyword>
<evidence type="ECO:0000313" key="13">
    <source>
        <dbReference type="EMBL" id="KAB7493724.1"/>
    </source>
</evidence>
<keyword evidence="6" id="KW-0479">Metal-binding</keyword>
<name>A0A5N5SHJ0_9CRUS</name>
<evidence type="ECO:0000256" key="11">
    <source>
        <dbReference type="ARBA" id="ARBA00023136"/>
    </source>
</evidence>
<dbReference type="SUPFAM" id="SSF57889">
    <property type="entry name" value="Cysteine-rich domain"/>
    <property type="match status" value="1"/>
</dbReference>
<dbReference type="GO" id="GO:0008270">
    <property type="term" value="F:zinc ion binding"/>
    <property type="evidence" value="ECO:0007669"/>
    <property type="project" value="UniProtKB-KW"/>
</dbReference>
<dbReference type="GO" id="GO:0016020">
    <property type="term" value="C:membrane"/>
    <property type="evidence" value="ECO:0007669"/>
    <property type="project" value="UniProtKB-SubCell"/>
</dbReference>
<dbReference type="InterPro" id="IPR002219">
    <property type="entry name" value="PKC_DAG/PE"/>
</dbReference>
<sequence length="172" mass="19367">MKVTFVYSINIKKKQNNQKGEFPEHGLNKLNERLLLFRHDYASTNILQMINAASEVAQDALVEIVMSAHSPSDEVQIRPHSMYVHSYKTPTFCDFCGEMLFGLSKQGLKCEGLSLFSLAFAFAVCGSLNNQKFTSTLVLFCFIFHVCKAYVNFLTLSGDMLIVCTICNIFPV</sequence>
<dbReference type="Pfam" id="PF25525">
    <property type="entry name" value="Ubiquitin_PRKD1_N"/>
    <property type="match status" value="1"/>
</dbReference>
<evidence type="ECO:0000256" key="3">
    <source>
        <dbReference type="ARBA" id="ARBA00022490"/>
    </source>
</evidence>
<dbReference type="OrthoDB" id="10252171at2759"/>
<evidence type="ECO:0000256" key="4">
    <source>
        <dbReference type="ARBA" id="ARBA00022527"/>
    </source>
</evidence>
<keyword evidence="3" id="KW-0963">Cytoplasm</keyword>
<keyword evidence="10" id="KW-0862">Zinc</keyword>
<evidence type="ECO:0000259" key="12">
    <source>
        <dbReference type="PROSITE" id="PS50081"/>
    </source>
</evidence>
<keyword evidence="11" id="KW-0472">Membrane</keyword>
<dbReference type="GO" id="GO:0007200">
    <property type="term" value="P:phospholipase C-activating G protein-coupled receptor signaling pathway"/>
    <property type="evidence" value="ECO:0007669"/>
    <property type="project" value="TreeGrafter"/>
</dbReference>
<dbReference type="PROSITE" id="PS50081">
    <property type="entry name" value="ZF_DAG_PE_2"/>
    <property type="match status" value="1"/>
</dbReference>
<evidence type="ECO:0000256" key="1">
    <source>
        <dbReference type="ARBA" id="ARBA00004370"/>
    </source>
</evidence>
<feature type="domain" description="Phorbol-ester/DAG-type" evidence="12">
    <location>
        <begin position="79"/>
        <end position="111"/>
    </location>
</feature>
<accession>A0A5N5SHJ0</accession>
<comment type="caution">
    <text evidence="13">The sequence shown here is derived from an EMBL/GenBank/DDBJ whole genome shotgun (WGS) entry which is preliminary data.</text>
</comment>
<keyword evidence="14" id="KW-1185">Reference proteome</keyword>
<evidence type="ECO:0000256" key="6">
    <source>
        <dbReference type="ARBA" id="ARBA00022723"/>
    </source>
</evidence>
<dbReference type="Proteomes" id="UP000326759">
    <property type="component" value="Unassembled WGS sequence"/>
</dbReference>
<evidence type="ECO:0000256" key="7">
    <source>
        <dbReference type="ARBA" id="ARBA00022737"/>
    </source>
</evidence>
<evidence type="ECO:0000256" key="2">
    <source>
        <dbReference type="ARBA" id="ARBA00004496"/>
    </source>
</evidence>
<dbReference type="PANTHER" id="PTHR22968">
    <property type="entry name" value="PROTEIN KINASE C, MU"/>
    <property type="match status" value="1"/>
</dbReference>